<dbReference type="EMBL" id="JAAZNL010000015">
    <property type="protein sequence ID" value="NMB69843.1"/>
    <property type="molecule type" value="Genomic_DNA"/>
</dbReference>
<dbReference type="InterPro" id="IPR003489">
    <property type="entry name" value="RHF/RaiA"/>
</dbReference>
<organism evidence="1 2">
    <name type="scientific">candidate division WWE3 bacterium</name>
    <dbReference type="NCBI Taxonomy" id="2053526"/>
    <lineage>
        <taxon>Bacteria</taxon>
        <taxon>Katanobacteria</taxon>
    </lineage>
</organism>
<dbReference type="AlphaFoldDB" id="A0A7X9DKC2"/>
<evidence type="ECO:0000313" key="2">
    <source>
        <dbReference type="Proteomes" id="UP000526033"/>
    </source>
</evidence>
<dbReference type="Gene3D" id="3.30.160.100">
    <property type="entry name" value="Ribosome hibernation promotion factor-like"/>
    <property type="match status" value="1"/>
</dbReference>
<name>A0A7X9DKC2_UNCKA</name>
<dbReference type="InterPro" id="IPR036567">
    <property type="entry name" value="RHF-like"/>
</dbReference>
<evidence type="ECO:0000313" key="1">
    <source>
        <dbReference type="EMBL" id="NMB69843.1"/>
    </source>
</evidence>
<protein>
    <recommendedName>
        <fullName evidence="3">Ribosome-associated translation inhibitor RaiA</fullName>
    </recommendedName>
</protein>
<reference evidence="1 2" key="1">
    <citation type="journal article" date="2020" name="Biotechnol. Biofuels">
        <title>New insights from the biogas microbiome by comprehensive genome-resolved metagenomics of nearly 1600 species originating from multiple anaerobic digesters.</title>
        <authorList>
            <person name="Campanaro S."/>
            <person name="Treu L."/>
            <person name="Rodriguez-R L.M."/>
            <person name="Kovalovszki A."/>
            <person name="Ziels R.M."/>
            <person name="Maus I."/>
            <person name="Zhu X."/>
            <person name="Kougias P.G."/>
            <person name="Basile A."/>
            <person name="Luo G."/>
            <person name="Schluter A."/>
            <person name="Konstantinidis K.T."/>
            <person name="Angelidaki I."/>
        </authorList>
    </citation>
    <scope>NUCLEOTIDE SEQUENCE [LARGE SCALE GENOMIC DNA]</scope>
    <source>
        <strain evidence="1">AS27yjCOA_165</strain>
    </source>
</reference>
<accession>A0A7X9DKC2</accession>
<sequence>MQYQITSDNIQMSPSMEVLAKEKVGKLENQLKHLPEDARLIRVVMNKMPDNTFEVKLLITVRGKEYFTDEADYLLETALVKAVDELERMLKKEKVIVSAQEWEQAREAKRATEEDLLDEENLE</sequence>
<dbReference type="Proteomes" id="UP000526033">
    <property type="component" value="Unassembled WGS sequence"/>
</dbReference>
<proteinExistence type="predicted"/>
<comment type="caution">
    <text evidence="1">The sequence shown here is derived from an EMBL/GenBank/DDBJ whole genome shotgun (WGS) entry which is preliminary data.</text>
</comment>
<dbReference type="SUPFAM" id="SSF69754">
    <property type="entry name" value="Ribosome binding protein Y (YfiA homologue)"/>
    <property type="match status" value="1"/>
</dbReference>
<evidence type="ECO:0008006" key="3">
    <source>
        <dbReference type="Google" id="ProtNLM"/>
    </source>
</evidence>
<dbReference type="Pfam" id="PF02482">
    <property type="entry name" value="Ribosomal_S30AE"/>
    <property type="match status" value="1"/>
</dbReference>
<gene>
    <name evidence="1" type="ORF">GYA27_01395</name>
</gene>